<dbReference type="AlphaFoldDB" id="A0AAX1VQ27"/>
<protein>
    <submittedName>
        <fullName evidence="1">Uncharacterized protein</fullName>
    </submittedName>
</protein>
<sequence>MATVFLVMATASGFRSSERQPIPLKVFNDRVRAVKWLNVLIDYHISPPEPPYVGDSDEAWNAHQVQLRAWHAGHPAGVAASHYQHFGVYEVILEQ</sequence>
<evidence type="ECO:0000313" key="1">
    <source>
        <dbReference type="EMBL" id="RML77023.1"/>
    </source>
</evidence>
<comment type="caution">
    <text evidence="1">The sequence shown here is derived from an EMBL/GenBank/DDBJ whole genome shotgun (WGS) entry which is preliminary data.</text>
</comment>
<accession>A0AAX1VQ27</accession>
<evidence type="ECO:0000313" key="2">
    <source>
        <dbReference type="Proteomes" id="UP000280350"/>
    </source>
</evidence>
<dbReference type="Proteomes" id="UP000280350">
    <property type="component" value="Unassembled WGS sequence"/>
</dbReference>
<dbReference type="EMBL" id="RBNX01000207">
    <property type="protein sequence ID" value="RML77023.1"/>
    <property type="molecule type" value="Genomic_DNA"/>
</dbReference>
<proteinExistence type="predicted"/>
<organism evidence="1 2">
    <name type="scientific">Pseudomonas amygdali pv. tabaci</name>
    <name type="common">Pseudomonas syringae pv. tabaci</name>
    <dbReference type="NCBI Taxonomy" id="322"/>
    <lineage>
        <taxon>Bacteria</taxon>
        <taxon>Pseudomonadati</taxon>
        <taxon>Pseudomonadota</taxon>
        <taxon>Gammaproteobacteria</taxon>
        <taxon>Pseudomonadales</taxon>
        <taxon>Pseudomonadaceae</taxon>
        <taxon>Pseudomonas</taxon>
        <taxon>Pseudomonas amygdali</taxon>
    </lineage>
</organism>
<reference evidence="1 2" key="1">
    <citation type="submission" date="2018-08" db="EMBL/GenBank/DDBJ databases">
        <title>Recombination of ecologically and evolutionarily significant loci maintains genetic cohesion in the Pseudomonas syringae species complex.</title>
        <authorList>
            <person name="Dillon M."/>
            <person name="Thakur S."/>
            <person name="Almeida R.N.D."/>
            <person name="Weir B.S."/>
            <person name="Guttman D.S."/>
        </authorList>
    </citation>
    <scope>NUCLEOTIDE SEQUENCE [LARGE SCALE GENOMIC DNA]</scope>
    <source>
        <strain evidence="1 2">ICMP 2851</strain>
    </source>
</reference>
<gene>
    <name evidence="1" type="ORF">ALQ89_02176</name>
</gene>
<name>A0AAX1VQ27_PSEAJ</name>
<dbReference type="RefSeq" id="WP_016981224.1">
    <property type="nucleotide sequence ID" value="NZ_AP024464.1"/>
</dbReference>